<feature type="transmembrane region" description="Helical" evidence="1">
    <location>
        <begin position="124"/>
        <end position="144"/>
    </location>
</feature>
<evidence type="ECO:0000313" key="4">
    <source>
        <dbReference type="Proteomes" id="UP001158067"/>
    </source>
</evidence>
<feature type="transmembrane region" description="Helical" evidence="1">
    <location>
        <begin position="301"/>
        <end position="327"/>
    </location>
</feature>
<gene>
    <name evidence="3" type="ORF">SAMN06265222_108184</name>
</gene>
<reference evidence="3 4" key="1">
    <citation type="submission" date="2017-05" db="EMBL/GenBank/DDBJ databases">
        <authorList>
            <person name="Varghese N."/>
            <person name="Submissions S."/>
        </authorList>
    </citation>
    <scope>NUCLEOTIDE SEQUENCE [LARGE SCALE GENOMIC DNA]</scope>
    <source>
        <strain evidence="3 4">DSM 25457</strain>
    </source>
</reference>
<dbReference type="PANTHER" id="PTHR40407">
    <property type="entry name" value="MEMBRANE PROTEIN-LIKE PROTEIN"/>
    <property type="match status" value="1"/>
</dbReference>
<dbReference type="RefSeq" id="WP_283433549.1">
    <property type="nucleotide sequence ID" value="NZ_FXUG01000008.1"/>
</dbReference>
<dbReference type="Proteomes" id="UP001158067">
    <property type="component" value="Unassembled WGS sequence"/>
</dbReference>
<evidence type="ECO:0000313" key="3">
    <source>
        <dbReference type="EMBL" id="SMP64225.1"/>
    </source>
</evidence>
<organism evidence="3 4">
    <name type="scientific">Neorhodopirellula lusitana</name>
    <dbReference type="NCBI Taxonomy" id="445327"/>
    <lineage>
        <taxon>Bacteria</taxon>
        <taxon>Pseudomonadati</taxon>
        <taxon>Planctomycetota</taxon>
        <taxon>Planctomycetia</taxon>
        <taxon>Pirellulales</taxon>
        <taxon>Pirellulaceae</taxon>
        <taxon>Neorhodopirellula</taxon>
    </lineage>
</organism>
<dbReference type="Pfam" id="PF07786">
    <property type="entry name" value="HGSNAT_cat"/>
    <property type="match status" value="1"/>
</dbReference>
<evidence type="ECO:0000259" key="2">
    <source>
        <dbReference type="Pfam" id="PF07786"/>
    </source>
</evidence>
<comment type="caution">
    <text evidence="3">The sequence shown here is derived from an EMBL/GenBank/DDBJ whole genome shotgun (WGS) entry which is preliminary data.</text>
</comment>
<sequence>MNNQPVAKQRFEFIDQFRGFVGILMLIGHCSYYFNSVWLDLDPLAPHFDSLAQFLLRYFGYLCAPGFLMMNGAMVWWFYDRRIAKGTSRWQISRNLIERGLFLVIVQMTWVNSSWGGFRVLRPWHFGVISCIGLSMICLTLVVHWRWHYRLMLATGILLVHPFLLEIPYDPNSTEAGAAFTRVVMQTFIDSGKFNKYPLLPWFAMAILGSVMATCWLQLWKTDSERIRKSLPIAAGGFLTAFLIRLGGGYGNLFPYANVGDWDFFMDQKYPPSLFISLWFFAAVVTMVTLMIVIGRIAPRALAVFSVPGKVPLFFYAVHLAFLGVFIKRTGFMYREGGVVESLIASAVMLAIMLPLCNWFYGVRNRSSNYFVRMM</sequence>
<dbReference type="InterPro" id="IPR012429">
    <property type="entry name" value="HGSNAT_cat"/>
</dbReference>
<feature type="transmembrane region" description="Helical" evidence="1">
    <location>
        <begin position="58"/>
        <end position="79"/>
    </location>
</feature>
<feature type="domain" description="Heparan-alpha-glucosaminide N-acetyltransferase catalytic" evidence="2">
    <location>
        <begin position="10"/>
        <end position="224"/>
    </location>
</feature>
<protein>
    <submittedName>
        <fullName evidence="3">Uncharacterized membrane protein</fullName>
    </submittedName>
</protein>
<feature type="transmembrane region" description="Helical" evidence="1">
    <location>
        <begin position="100"/>
        <end position="118"/>
    </location>
</feature>
<evidence type="ECO:0000256" key="1">
    <source>
        <dbReference type="SAM" id="Phobius"/>
    </source>
</evidence>
<keyword evidence="1" id="KW-1133">Transmembrane helix</keyword>
<accession>A0ABY1QBQ1</accession>
<feature type="transmembrane region" description="Helical" evidence="1">
    <location>
        <begin position="20"/>
        <end position="38"/>
    </location>
</feature>
<feature type="transmembrane region" description="Helical" evidence="1">
    <location>
        <begin position="231"/>
        <end position="254"/>
    </location>
</feature>
<feature type="transmembrane region" description="Helical" evidence="1">
    <location>
        <begin position="151"/>
        <end position="169"/>
    </location>
</feature>
<dbReference type="EMBL" id="FXUG01000008">
    <property type="protein sequence ID" value="SMP64225.1"/>
    <property type="molecule type" value="Genomic_DNA"/>
</dbReference>
<feature type="transmembrane region" description="Helical" evidence="1">
    <location>
        <begin position="274"/>
        <end position="294"/>
    </location>
</feature>
<keyword evidence="1" id="KW-0812">Transmembrane</keyword>
<keyword evidence="4" id="KW-1185">Reference proteome</keyword>
<dbReference type="PANTHER" id="PTHR40407:SF1">
    <property type="entry name" value="HEPARAN-ALPHA-GLUCOSAMINIDE N-ACETYLTRANSFERASE CATALYTIC DOMAIN-CONTAINING PROTEIN"/>
    <property type="match status" value="1"/>
</dbReference>
<feature type="transmembrane region" description="Helical" evidence="1">
    <location>
        <begin position="339"/>
        <end position="361"/>
    </location>
</feature>
<name>A0ABY1QBQ1_9BACT</name>
<feature type="transmembrane region" description="Helical" evidence="1">
    <location>
        <begin position="199"/>
        <end position="219"/>
    </location>
</feature>
<keyword evidence="1" id="KW-0472">Membrane</keyword>
<proteinExistence type="predicted"/>